<evidence type="ECO:0000256" key="1">
    <source>
        <dbReference type="SAM" id="MobiDB-lite"/>
    </source>
</evidence>
<feature type="region of interest" description="Disordered" evidence="1">
    <location>
        <begin position="101"/>
        <end position="143"/>
    </location>
</feature>
<protein>
    <submittedName>
        <fullName evidence="2">Uncharacterized protein</fullName>
    </submittedName>
</protein>
<organism evidence="2 3">
    <name type="scientific">Ustilaginoidea virens</name>
    <name type="common">Rice false smut fungus</name>
    <name type="synonym">Villosiclava virens</name>
    <dbReference type="NCBI Taxonomy" id="1159556"/>
    <lineage>
        <taxon>Eukaryota</taxon>
        <taxon>Fungi</taxon>
        <taxon>Dikarya</taxon>
        <taxon>Ascomycota</taxon>
        <taxon>Pezizomycotina</taxon>
        <taxon>Sordariomycetes</taxon>
        <taxon>Hypocreomycetidae</taxon>
        <taxon>Hypocreales</taxon>
        <taxon>Clavicipitaceae</taxon>
        <taxon>Ustilaginoidea</taxon>
    </lineage>
</organism>
<dbReference type="Proteomes" id="UP000054053">
    <property type="component" value="Unassembled WGS sequence"/>
</dbReference>
<evidence type="ECO:0000313" key="3">
    <source>
        <dbReference type="Proteomes" id="UP000054053"/>
    </source>
</evidence>
<dbReference type="EMBL" id="BBTG02000035">
    <property type="protein sequence ID" value="GAO16362.1"/>
    <property type="molecule type" value="Genomic_DNA"/>
</dbReference>
<accession>A0A1B5KZ31</accession>
<gene>
    <name evidence="2" type="ORF">UVI_02049830</name>
</gene>
<reference evidence="3" key="1">
    <citation type="journal article" date="2016" name="Genome Announc.">
        <title>Genome sequence of Ustilaginoidea virens IPU010, a rice pathogenic fungus causing false smut.</title>
        <authorList>
            <person name="Kumagai T."/>
            <person name="Ishii T."/>
            <person name="Terai G."/>
            <person name="Umemura M."/>
            <person name="Machida M."/>
            <person name="Asai K."/>
        </authorList>
    </citation>
    <scope>NUCLEOTIDE SEQUENCE [LARGE SCALE GENOMIC DNA]</scope>
    <source>
        <strain evidence="3">IPU010</strain>
    </source>
</reference>
<evidence type="ECO:0000313" key="2">
    <source>
        <dbReference type="EMBL" id="GAO16362.1"/>
    </source>
</evidence>
<name>A0A1B5KZ31_USTVR</name>
<comment type="caution">
    <text evidence="2">The sequence shown here is derived from an EMBL/GenBank/DDBJ whole genome shotgun (WGS) entry which is preliminary data.</text>
</comment>
<dbReference type="AlphaFoldDB" id="A0A1B5KZ31"/>
<dbReference type="PROSITE" id="PS51257">
    <property type="entry name" value="PROKAR_LIPOPROTEIN"/>
    <property type="match status" value="1"/>
</dbReference>
<proteinExistence type="predicted"/>
<sequence length="143" mass="16134">MAVKLNMKAQPTLGAVAGCWNRAPGPWAWLTPLITAHQPTYQMSNPKMVQENRTKQAAKGICSRSGRMRMAGAKAQIHITRPIKSLVSRWESAEKEFCMWARPGGAEQKTRESGQRPPTKTHRSRVRRDDEAHLGSRHRGKHE</sequence>